<name>A0A2P5CW26_TREOI</name>
<proteinExistence type="predicted"/>
<dbReference type="OrthoDB" id="1698680at2759"/>
<dbReference type="AlphaFoldDB" id="A0A2P5CW26"/>
<dbReference type="Proteomes" id="UP000237000">
    <property type="component" value="Unassembled WGS sequence"/>
</dbReference>
<evidence type="ECO:0000313" key="1">
    <source>
        <dbReference type="EMBL" id="PON65226.1"/>
    </source>
</evidence>
<keyword evidence="2" id="KW-1185">Reference proteome</keyword>
<gene>
    <name evidence="1" type="ORF">TorRG33x02_271220</name>
</gene>
<accession>A0A2P5CW26</accession>
<evidence type="ECO:0000313" key="2">
    <source>
        <dbReference type="Proteomes" id="UP000237000"/>
    </source>
</evidence>
<dbReference type="EMBL" id="JXTC01000322">
    <property type="protein sequence ID" value="PON65226.1"/>
    <property type="molecule type" value="Genomic_DNA"/>
</dbReference>
<organism evidence="1 2">
    <name type="scientific">Trema orientale</name>
    <name type="common">Charcoal tree</name>
    <name type="synonym">Celtis orientalis</name>
    <dbReference type="NCBI Taxonomy" id="63057"/>
    <lineage>
        <taxon>Eukaryota</taxon>
        <taxon>Viridiplantae</taxon>
        <taxon>Streptophyta</taxon>
        <taxon>Embryophyta</taxon>
        <taxon>Tracheophyta</taxon>
        <taxon>Spermatophyta</taxon>
        <taxon>Magnoliopsida</taxon>
        <taxon>eudicotyledons</taxon>
        <taxon>Gunneridae</taxon>
        <taxon>Pentapetalae</taxon>
        <taxon>rosids</taxon>
        <taxon>fabids</taxon>
        <taxon>Rosales</taxon>
        <taxon>Cannabaceae</taxon>
        <taxon>Trema</taxon>
    </lineage>
</organism>
<protein>
    <submittedName>
        <fullName evidence="1">Uncharacterized protein</fullName>
    </submittedName>
</protein>
<sequence length="262" mass="29764">MNFFNLLQLVTRSENLQSIQYSRVLLGGPILDKKHIPHLLKRVPRQQAIRTGLMALPDRPVHFERFGHPVQPSIQATTEPYHVLQVVHPVTKKHLYDLEELIQRAGQASARENLHEVTEIIGAMKRDPANGIVADQTRRHHKFGEPSRVDSLRSVPVEVDPLPPEQLDRVRSVLVTRYVEVAKIELPYEPTLSAEVRQVPVGVGQREADLDEIELVDVRFQDSVVIGRSDFTRVVRPGGIHRRPENNAGKLGVHRDVRILID</sequence>
<reference evidence="2" key="1">
    <citation type="submission" date="2016-06" db="EMBL/GenBank/DDBJ databases">
        <title>Parallel loss of symbiosis genes in relatives of nitrogen-fixing non-legume Parasponia.</title>
        <authorList>
            <person name="Van Velzen R."/>
            <person name="Holmer R."/>
            <person name="Bu F."/>
            <person name="Rutten L."/>
            <person name="Van Zeijl A."/>
            <person name="Liu W."/>
            <person name="Santuari L."/>
            <person name="Cao Q."/>
            <person name="Sharma T."/>
            <person name="Shen D."/>
            <person name="Roswanjaya Y."/>
            <person name="Wardhani T."/>
            <person name="Kalhor M.S."/>
            <person name="Jansen J."/>
            <person name="Van den Hoogen J."/>
            <person name="Gungor B."/>
            <person name="Hartog M."/>
            <person name="Hontelez J."/>
            <person name="Verver J."/>
            <person name="Yang W.-C."/>
            <person name="Schijlen E."/>
            <person name="Repin R."/>
            <person name="Schilthuizen M."/>
            <person name="Schranz E."/>
            <person name="Heidstra R."/>
            <person name="Miyata K."/>
            <person name="Fedorova E."/>
            <person name="Kohlen W."/>
            <person name="Bisseling T."/>
            <person name="Smit S."/>
            <person name="Geurts R."/>
        </authorList>
    </citation>
    <scope>NUCLEOTIDE SEQUENCE [LARGE SCALE GENOMIC DNA]</scope>
    <source>
        <strain evidence="2">cv. RG33-2</strain>
    </source>
</reference>
<dbReference type="InParanoid" id="A0A2P5CW26"/>
<comment type="caution">
    <text evidence="1">The sequence shown here is derived from an EMBL/GenBank/DDBJ whole genome shotgun (WGS) entry which is preliminary data.</text>
</comment>